<keyword evidence="2 4" id="KW-0238">DNA-binding</keyword>
<dbReference type="PRINTS" id="PR00455">
    <property type="entry name" value="HTHTETR"/>
</dbReference>
<feature type="domain" description="HTH tetR-type" evidence="5">
    <location>
        <begin position="3"/>
        <end position="63"/>
    </location>
</feature>
<gene>
    <name evidence="6" type="ORF">H7U19_16460</name>
</gene>
<proteinExistence type="predicted"/>
<evidence type="ECO:0000256" key="4">
    <source>
        <dbReference type="PROSITE-ProRule" id="PRU00335"/>
    </source>
</evidence>
<keyword evidence="1" id="KW-0805">Transcription regulation</keyword>
<evidence type="ECO:0000256" key="3">
    <source>
        <dbReference type="ARBA" id="ARBA00023163"/>
    </source>
</evidence>
<dbReference type="PANTHER" id="PTHR47506:SF6">
    <property type="entry name" value="HTH-TYPE TRANSCRIPTIONAL REPRESSOR NEMR"/>
    <property type="match status" value="1"/>
</dbReference>
<dbReference type="EMBL" id="JACNMF010000007">
    <property type="protein sequence ID" value="MBC3760007.1"/>
    <property type="molecule type" value="Genomic_DNA"/>
</dbReference>
<dbReference type="InterPro" id="IPR001647">
    <property type="entry name" value="HTH_TetR"/>
</dbReference>
<evidence type="ECO:0000313" key="7">
    <source>
        <dbReference type="Proteomes" id="UP000656244"/>
    </source>
</evidence>
<comment type="caution">
    <text evidence="6">The sequence shown here is derived from an EMBL/GenBank/DDBJ whole genome shotgun (WGS) entry which is preliminary data.</text>
</comment>
<dbReference type="PROSITE" id="PS50977">
    <property type="entry name" value="HTH_TETR_2"/>
    <property type="match status" value="1"/>
</dbReference>
<dbReference type="Pfam" id="PF16925">
    <property type="entry name" value="TetR_C_13"/>
    <property type="match status" value="1"/>
</dbReference>
<keyword evidence="3" id="KW-0804">Transcription</keyword>
<dbReference type="GO" id="GO:0003677">
    <property type="term" value="F:DNA binding"/>
    <property type="evidence" value="ECO:0007669"/>
    <property type="project" value="UniProtKB-UniRule"/>
</dbReference>
<dbReference type="PANTHER" id="PTHR47506">
    <property type="entry name" value="TRANSCRIPTIONAL REGULATORY PROTEIN"/>
    <property type="match status" value="1"/>
</dbReference>
<evidence type="ECO:0000256" key="2">
    <source>
        <dbReference type="ARBA" id="ARBA00023125"/>
    </source>
</evidence>
<dbReference type="Gene3D" id="1.10.357.10">
    <property type="entry name" value="Tetracycline Repressor, domain 2"/>
    <property type="match status" value="1"/>
</dbReference>
<sequence>MKKEIVESILEKGTDLILKNGYHNIGLNKILKEANIPKGSFYYYFKSKEDFGLQIIKFYSEKSLVVLRSYLEDGTKNHKQRIISFFRDMQDIYIVKEYKEGCLLGNCSTELSDFSESFSISIANELSVWEKCFENCIQEGQIEGNIKISESPKILSDLILTMWEGALLRMKSAKNVESIETFILYLEKYIL</sequence>
<keyword evidence="7" id="KW-1185">Reference proteome</keyword>
<dbReference type="InterPro" id="IPR009057">
    <property type="entry name" value="Homeodomain-like_sf"/>
</dbReference>
<accession>A0A923HKJ0</accession>
<dbReference type="SUPFAM" id="SSF48498">
    <property type="entry name" value="Tetracyclin repressor-like, C-terminal domain"/>
    <property type="match status" value="1"/>
</dbReference>
<evidence type="ECO:0000313" key="6">
    <source>
        <dbReference type="EMBL" id="MBC3760007.1"/>
    </source>
</evidence>
<evidence type="ECO:0000256" key="1">
    <source>
        <dbReference type="ARBA" id="ARBA00023015"/>
    </source>
</evidence>
<dbReference type="InterPro" id="IPR036271">
    <property type="entry name" value="Tet_transcr_reg_TetR-rel_C_sf"/>
</dbReference>
<protein>
    <submittedName>
        <fullName evidence="6">TetR family transcriptional regulator C-terminal domain-containing protein</fullName>
    </submittedName>
</protein>
<dbReference type="AlphaFoldDB" id="A0A923HKJ0"/>
<dbReference type="SUPFAM" id="SSF46689">
    <property type="entry name" value="Homeodomain-like"/>
    <property type="match status" value="1"/>
</dbReference>
<feature type="DNA-binding region" description="H-T-H motif" evidence="4">
    <location>
        <begin position="26"/>
        <end position="45"/>
    </location>
</feature>
<name>A0A923HKJ0_9FLAO</name>
<dbReference type="Pfam" id="PF00440">
    <property type="entry name" value="TetR_N"/>
    <property type="match status" value="1"/>
</dbReference>
<dbReference type="InterPro" id="IPR011075">
    <property type="entry name" value="TetR_C"/>
</dbReference>
<organism evidence="6 7">
    <name type="scientific">Hyunsoonleella aquatilis</name>
    <dbReference type="NCBI Taxonomy" id="2762758"/>
    <lineage>
        <taxon>Bacteria</taxon>
        <taxon>Pseudomonadati</taxon>
        <taxon>Bacteroidota</taxon>
        <taxon>Flavobacteriia</taxon>
        <taxon>Flavobacteriales</taxon>
        <taxon>Flavobacteriaceae</taxon>
    </lineage>
</organism>
<dbReference type="RefSeq" id="WP_186563978.1">
    <property type="nucleotide sequence ID" value="NZ_JACNMF010000007.1"/>
</dbReference>
<reference evidence="6" key="1">
    <citation type="submission" date="2020-08" db="EMBL/GenBank/DDBJ databases">
        <title>Hyunsoonleella sp. strain SJ7 genome sequencing and assembly.</title>
        <authorList>
            <person name="Kim I."/>
        </authorList>
    </citation>
    <scope>NUCLEOTIDE SEQUENCE</scope>
    <source>
        <strain evidence="6">SJ7</strain>
    </source>
</reference>
<dbReference type="Proteomes" id="UP000656244">
    <property type="component" value="Unassembled WGS sequence"/>
</dbReference>
<evidence type="ECO:0000259" key="5">
    <source>
        <dbReference type="PROSITE" id="PS50977"/>
    </source>
</evidence>